<dbReference type="PROSITE" id="PS00061">
    <property type="entry name" value="ADH_SHORT"/>
    <property type="match status" value="1"/>
</dbReference>
<dbReference type="PANTHER" id="PTHR43000">
    <property type="entry name" value="DTDP-D-GLUCOSE 4,6-DEHYDRATASE-RELATED"/>
    <property type="match status" value="1"/>
</dbReference>
<feature type="domain" description="NAD(P)-binding" evidence="1">
    <location>
        <begin position="4"/>
        <end position="41"/>
    </location>
</feature>
<comment type="caution">
    <text evidence="2">The sequence shown here is derived from an EMBL/GenBank/DDBJ whole genome shotgun (WGS) entry which is preliminary data.</text>
</comment>
<name>A0A6N7IN77_9FIRM</name>
<dbReference type="RefSeq" id="WP_152945315.1">
    <property type="nucleotide sequence ID" value="NZ_WHYR01000007.1"/>
</dbReference>
<keyword evidence="3" id="KW-1185">Reference proteome</keyword>
<proteinExistence type="predicted"/>
<dbReference type="Proteomes" id="UP000441717">
    <property type="component" value="Unassembled WGS sequence"/>
</dbReference>
<feature type="domain" description="NAD(P)-binding" evidence="1">
    <location>
        <begin position="74"/>
        <end position="333"/>
    </location>
</feature>
<sequence length="351" mass="38756">MRALVTGAGGFVGPYLVQLLLSRGYEVFGTFRGEKPAETDSRMGLAGKRSFWGMPLEGTEHRHSPREICSESHPMFHPLLLDITTKKSIREAMATCRPNEIYHLAALAVTTGQAPEDYYRVNFQGTFNLLQAVKEAAPNARVLYVGSANAYGVVGPDELPVKESRPLCPNNHYAASKAAAEALACAYAAEGLHVICARPFNHTGPGQSTDFVCSRLAREVAAIATGQKEPLIEVGNLDPARDFTDVRDVVEAYWLLLQKGNSGQAYNVCSERAYSIRDIMNILMEEAGVKARIESVPGLKRKVDIPVLLGSREKISRQTGWEPKIPFRETLKDVLDYWIRKLVGKNSHIEK</sequence>
<dbReference type="InterPro" id="IPR016040">
    <property type="entry name" value="NAD(P)-bd_dom"/>
</dbReference>
<reference evidence="2 3" key="1">
    <citation type="submission" date="2019-10" db="EMBL/GenBank/DDBJ databases">
        <title>Comparative genomics of sulfur disproportionating microorganisms.</title>
        <authorList>
            <person name="Ward L.M."/>
            <person name="Bertran E."/>
            <person name="Johnston D."/>
        </authorList>
    </citation>
    <scope>NUCLEOTIDE SEQUENCE [LARGE SCALE GENOMIC DNA]</scope>
    <source>
        <strain evidence="2 3">DSM 14055</strain>
    </source>
</reference>
<dbReference type="InterPro" id="IPR020904">
    <property type="entry name" value="Sc_DH/Rdtase_CS"/>
</dbReference>
<dbReference type="AlphaFoldDB" id="A0A6N7IN77"/>
<evidence type="ECO:0000313" key="2">
    <source>
        <dbReference type="EMBL" id="MQL51384.1"/>
    </source>
</evidence>
<dbReference type="OrthoDB" id="9789543at2"/>
<dbReference type="Gene3D" id="3.40.50.720">
    <property type="entry name" value="NAD(P)-binding Rossmann-like Domain"/>
    <property type="match status" value="1"/>
</dbReference>
<dbReference type="EMBL" id="WHYR01000007">
    <property type="protein sequence ID" value="MQL51384.1"/>
    <property type="molecule type" value="Genomic_DNA"/>
</dbReference>
<dbReference type="Gene3D" id="3.90.25.10">
    <property type="entry name" value="UDP-galactose 4-epimerase, domain 1"/>
    <property type="match status" value="1"/>
</dbReference>
<dbReference type="Pfam" id="PF16363">
    <property type="entry name" value="GDP_Man_Dehyd"/>
    <property type="match status" value="2"/>
</dbReference>
<protein>
    <submittedName>
        <fullName evidence="2">NAD-dependent epimerase/dehydratase family protein</fullName>
    </submittedName>
</protein>
<organism evidence="2 3">
    <name type="scientific">Desulfofundulus thermobenzoicus</name>
    <dbReference type="NCBI Taxonomy" id="29376"/>
    <lineage>
        <taxon>Bacteria</taxon>
        <taxon>Bacillati</taxon>
        <taxon>Bacillota</taxon>
        <taxon>Clostridia</taxon>
        <taxon>Eubacteriales</taxon>
        <taxon>Peptococcaceae</taxon>
        <taxon>Desulfofundulus</taxon>
    </lineage>
</organism>
<evidence type="ECO:0000259" key="1">
    <source>
        <dbReference type="Pfam" id="PF16363"/>
    </source>
</evidence>
<dbReference type="InterPro" id="IPR036291">
    <property type="entry name" value="NAD(P)-bd_dom_sf"/>
</dbReference>
<gene>
    <name evidence="2" type="ORF">GFC01_03720</name>
</gene>
<dbReference type="SUPFAM" id="SSF51735">
    <property type="entry name" value="NAD(P)-binding Rossmann-fold domains"/>
    <property type="match status" value="1"/>
</dbReference>
<accession>A0A6N7IN77</accession>
<evidence type="ECO:0000313" key="3">
    <source>
        <dbReference type="Proteomes" id="UP000441717"/>
    </source>
</evidence>